<feature type="region of interest" description="Disordered" evidence="7">
    <location>
        <begin position="1054"/>
        <end position="1111"/>
    </location>
</feature>
<feature type="compositionally biased region" description="Polar residues" evidence="7">
    <location>
        <begin position="961"/>
        <end position="979"/>
    </location>
</feature>
<protein>
    <recommendedName>
        <fullName evidence="8">C2 domain-containing protein</fullName>
    </recommendedName>
</protein>
<organism evidence="9 10">
    <name type="scientific">Lymnaea stagnalis</name>
    <name type="common">Great pond snail</name>
    <name type="synonym">Helix stagnalis</name>
    <dbReference type="NCBI Taxonomy" id="6523"/>
    <lineage>
        <taxon>Eukaryota</taxon>
        <taxon>Metazoa</taxon>
        <taxon>Spiralia</taxon>
        <taxon>Lophotrochozoa</taxon>
        <taxon>Mollusca</taxon>
        <taxon>Gastropoda</taxon>
        <taxon>Heterobranchia</taxon>
        <taxon>Euthyneura</taxon>
        <taxon>Panpulmonata</taxon>
        <taxon>Hygrophila</taxon>
        <taxon>Lymnaeoidea</taxon>
        <taxon>Lymnaeidae</taxon>
        <taxon>Lymnaea</taxon>
    </lineage>
</organism>
<evidence type="ECO:0000256" key="2">
    <source>
        <dbReference type="ARBA" id="ARBA00006042"/>
    </source>
</evidence>
<dbReference type="PANTHER" id="PTHR14240:SF1">
    <property type="entry name" value="PROTEIN FANTOM-RELATED"/>
    <property type="match status" value="1"/>
</dbReference>
<dbReference type="CDD" id="cd00030">
    <property type="entry name" value="C2"/>
    <property type="match status" value="1"/>
</dbReference>
<evidence type="ECO:0000313" key="10">
    <source>
        <dbReference type="Proteomes" id="UP001497497"/>
    </source>
</evidence>
<evidence type="ECO:0000313" key="9">
    <source>
        <dbReference type="EMBL" id="CAL1537752.1"/>
    </source>
</evidence>
<dbReference type="Gene3D" id="2.60.40.150">
    <property type="entry name" value="C2 domain"/>
    <property type="match status" value="3"/>
</dbReference>
<feature type="region of interest" description="Disordered" evidence="7">
    <location>
        <begin position="1133"/>
        <end position="1201"/>
    </location>
</feature>
<proteinExistence type="inferred from homology"/>
<feature type="compositionally biased region" description="Polar residues" evidence="7">
    <location>
        <begin position="1178"/>
        <end position="1187"/>
    </location>
</feature>
<dbReference type="InterPro" id="IPR035892">
    <property type="entry name" value="C2_domain_sf"/>
</dbReference>
<feature type="coiled-coil region" evidence="6">
    <location>
        <begin position="264"/>
        <end position="364"/>
    </location>
</feature>
<dbReference type="FunFam" id="2.60.40.150:FF:000073">
    <property type="entry name" value="protein fantom isoform X1"/>
    <property type="match status" value="1"/>
</dbReference>
<dbReference type="Pfam" id="PF18111">
    <property type="entry name" value="RPGR1_C"/>
    <property type="match status" value="1"/>
</dbReference>
<feature type="domain" description="C2" evidence="8">
    <location>
        <begin position="771"/>
        <end position="895"/>
    </location>
</feature>
<dbReference type="InterPro" id="IPR021656">
    <property type="entry name" value="C2-C2_1"/>
</dbReference>
<feature type="coiled-coil region" evidence="6">
    <location>
        <begin position="197"/>
        <end position="238"/>
    </location>
</feature>
<comment type="subcellular location">
    <subcellularLocation>
        <location evidence="1">Cell projection</location>
        <location evidence="1">Cilium</location>
    </subcellularLocation>
</comment>
<evidence type="ECO:0000256" key="7">
    <source>
        <dbReference type="SAM" id="MobiDB-lite"/>
    </source>
</evidence>
<dbReference type="Pfam" id="PF11618">
    <property type="entry name" value="C2-C2_1"/>
    <property type="match status" value="1"/>
</dbReference>
<dbReference type="GO" id="GO:0035869">
    <property type="term" value="C:ciliary transition zone"/>
    <property type="evidence" value="ECO:0007669"/>
    <property type="project" value="TreeGrafter"/>
</dbReference>
<comment type="caution">
    <text evidence="9">The sequence shown here is derived from an EMBL/GenBank/DDBJ whole genome shotgun (WGS) entry which is preliminary data.</text>
</comment>
<dbReference type="Pfam" id="PF00168">
    <property type="entry name" value="C2"/>
    <property type="match status" value="1"/>
</dbReference>
<evidence type="ECO:0000256" key="5">
    <source>
        <dbReference type="ARBA" id="ARBA00023273"/>
    </source>
</evidence>
<accession>A0AAV2HUF5</accession>
<feature type="coiled-coil region" evidence="6">
    <location>
        <begin position="491"/>
        <end position="553"/>
    </location>
</feature>
<dbReference type="InterPro" id="IPR031139">
    <property type="entry name" value="RPGRIP1_fam"/>
</dbReference>
<gene>
    <name evidence="9" type="ORF">GSLYS_00011654001</name>
</gene>
<evidence type="ECO:0000256" key="1">
    <source>
        <dbReference type="ARBA" id="ARBA00004138"/>
    </source>
</evidence>
<dbReference type="InterPro" id="IPR000008">
    <property type="entry name" value="C2_dom"/>
</dbReference>
<evidence type="ECO:0000259" key="8">
    <source>
        <dbReference type="PROSITE" id="PS50004"/>
    </source>
</evidence>
<keyword evidence="10" id="KW-1185">Reference proteome</keyword>
<feature type="region of interest" description="Disordered" evidence="7">
    <location>
        <begin position="930"/>
        <end position="1026"/>
    </location>
</feature>
<feature type="coiled-coil region" evidence="6">
    <location>
        <begin position="413"/>
        <end position="447"/>
    </location>
</feature>
<comment type="similarity">
    <text evidence="2">Belongs to the RPGRIP1 family.</text>
</comment>
<feature type="coiled-coil region" evidence="6">
    <location>
        <begin position="63"/>
        <end position="123"/>
    </location>
</feature>
<dbReference type="SMART" id="SM00239">
    <property type="entry name" value="C2"/>
    <property type="match status" value="1"/>
</dbReference>
<dbReference type="PANTHER" id="PTHR14240">
    <property type="entry name" value="RETINITIS PIGMENTOSA GTPASE REGULATOR-INTERACTING PROTEIN"/>
    <property type="match status" value="1"/>
</dbReference>
<dbReference type="SUPFAM" id="SSF49562">
    <property type="entry name" value="C2 domain (Calcium/lipid-binding domain, CaLB)"/>
    <property type="match status" value="2"/>
</dbReference>
<keyword evidence="3 6" id="KW-0175">Coiled coil</keyword>
<feature type="compositionally biased region" description="Acidic residues" evidence="7">
    <location>
        <begin position="1153"/>
        <end position="1170"/>
    </location>
</feature>
<dbReference type="EMBL" id="CAXITT010000274">
    <property type="protein sequence ID" value="CAL1537752.1"/>
    <property type="molecule type" value="Genomic_DNA"/>
</dbReference>
<name>A0AAV2HUF5_LYMST</name>
<dbReference type="GO" id="GO:0005856">
    <property type="term" value="C:cytoskeleton"/>
    <property type="evidence" value="ECO:0007669"/>
    <property type="project" value="UniProtKB-ARBA"/>
</dbReference>
<keyword evidence="5" id="KW-0966">Cell projection</keyword>
<evidence type="ECO:0000256" key="4">
    <source>
        <dbReference type="ARBA" id="ARBA00023069"/>
    </source>
</evidence>
<dbReference type="InterPro" id="IPR041091">
    <property type="entry name" value="RPGRIP1_C"/>
</dbReference>
<dbReference type="GO" id="GO:1905515">
    <property type="term" value="P:non-motile cilium assembly"/>
    <property type="evidence" value="ECO:0007669"/>
    <property type="project" value="TreeGrafter"/>
</dbReference>
<dbReference type="Proteomes" id="UP001497497">
    <property type="component" value="Unassembled WGS sequence"/>
</dbReference>
<evidence type="ECO:0000256" key="3">
    <source>
        <dbReference type="ARBA" id="ARBA00023054"/>
    </source>
</evidence>
<evidence type="ECO:0000256" key="6">
    <source>
        <dbReference type="SAM" id="Coils"/>
    </source>
</evidence>
<feature type="compositionally biased region" description="Low complexity" evidence="7">
    <location>
        <begin position="1061"/>
        <end position="1072"/>
    </location>
</feature>
<keyword evidence="4" id="KW-0969">Cilium</keyword>
<sequence length="1394" mass="159935">MADDLIPTKDTSNNALRNIPNEAVLQKSQISKYTRDELEDKFLRMYEEYIILKKHARKQEDKIKRMATKLLRLVNDKKKLEKEGKGGRSVEVEEKFDEMSAQIRALEKQNSQLREKLMLTKQQLISVGPKRGTYNHVRAVINTNLPTGKHAATIQIDPRITQKNLRVMGPLSATHASSEHQLLKSSSPSPHYGHSMLEATRADKNRLEDQIAQLREQINLYEMEIETLTEQNKLQKAAFDEDLLKIKQQITSEQKHNLQENIDMIKLQREVKEKSTMLTALQDKYEHLEQSSRAVKHSHDQILREMEHLNLQFQEEQNRNLSLQNQLKMTDSNQKKSLELQEQVSDLQQECNILREANEKLVSSAFDLEREREWHQKENTLKVQIAQLEATLKSDLGEKGSIIDRYAMERDAHEKLQAEHRELSVNYYTLKEQMDDLNEKMKFFTKESQVDFTEIEEALVLIKQKKQREQKPPDFLHAVDEELNKDHRRALVELQAEFAETVHELEKTRNMLVVQHKINKDYQAEVGIATGKLEEVKKEYEMKLDEYARLLDIRAARIKKLESQLRDVAYGTRQYRLPPPDDDNESTADFDETISLERGQNLFEIHIEKISLTKDALEKIGDEEPSLFCTWEFFEFEIQSTPVVRGARPMFDFTSQYIVKVDDFFLHYLQKESCTVELHQSFGQDYKTIAACQMVFRDIFDKPNGRIHGTASLTGKMRGEYHQQPTNSWLCHKYQTPVPADLFAELFFPLYIERTKALGYIMTNQRMATQALEALDETAAQRPPDNINELHVKVIRCSRLQSRRSNVQPSPYCAYKLLDFPDHDTIILRNTNNPEFNDHKIYSVPVTYELDQYLRTAKLQMFIFDDTDPEVEAYLGVAEIPLLSLAHNKPISGEFQLTRGTGKVQSGVIEIEIKWQYVYLPPKIPKHEPQELEMAPDEPPQRLRPEGPPTRAELVDPVRPQTLQNSKKASGPSATSTPMDKNKLKAVEAQIIPSMPKAASRRKVQISTDEPTYAESPPNPVDDTVSQVVSGFMPNLSESLSSVPDTMASQNVSYQGHEMPSRVSQVSASRVQTPAEESEDGEELSARPTPPRSSLQIESGSEEESSAKYSQPALEVVYSLPKPKARTQWFSKGVKDASIKKSPPLSKSGSQPSEEDQIEEEIQEELAELLDDQREDSSNSARNSELSDASEPRVVESDSEGVMMMATSSRMKSRRPKAADTVTIIISELSLEEDSPPMKDDDVRQLFVEYRFYDVDPMETETPFSLPKPKPHHSIAFNFSKTIPVDMDKNYERRRYLASMLLPNHPDKGRLKFTVVSEPPENVGESTEMECEDVGVAYVDLRKMLKEGRDLKEQNIDLLDAKTEKTVIGQMIVTVECVAVMKAVEKEMQIDGTF</sequence>
<dbReference type="PROSITE" id="PS50004">
    <property type="entry name" value="C2"/>
    <property type="match status" value="1"/>
</dbReference>
<reference evidence="9 10" key="1">
    <citation type="submission" date="2024-04" db="EMBL/GenBank/DDBJ databases">
        <authorList>
            <consortium name="Genoscope - CEA"/>
            <person name="William W."/>
        </authorList>
    </citation>
    <scope>NUCLEOTIDE SEQUENCE [LARGE SCALE GENOMIC DNA]</scope>
</reference>